<dbReference type="InterPro" id="IPR036108">
    <property type="entry name" value="4pyrrol_syn_uPrphyn_synt_sf"/>
</dbReference>
<evidence type="ECO:0000256" key="1">
    <source>
        <dbReference type="SAM" id="MobiDB-lite"/>
    </source>
</evidence>
<feature type="compositionally biased region" description="Pro residues" evidence="1">
    <location>
        <begin position="132"/>
        <end position="142"/>
    </location>
</feature>
<dbReference type="RefSeq" id="WP_249477136.1">
    <property type="nucleotide sequence ID" value="NZ_CP097218.1"/>
</dbReference>
<evidence type="ECO:0000313" key="4">
    <source>
        <dbReference type="Proteomes" id="UP001055868"/>
    </source>
</evidence>
<reference evidence="3" key="1">
    <citation type="submission" date="2022-05" db="EMBL/GenBank/DDBJ databases">
        <title>Genomic analysis of Brachybacterium sp. CBA3104.</title>
        <authorList>
            <person name="Roh S.W."/>
            <person name="Kim Y.B."/>
            <person name="Kim Y."/>
        </authorList>
    </citation>
    <scope>NUCLEOTIDE SEQUENCE</scope>
    <source>
        <strain evidence="3">CBA3104</strain>
    </source>
</reference>
<evidence type="ECO:0000259" key="2">
    <source>
        <dbReference type="Pfam" id="PF02602"/>
    </source>
</evidence>
<dbReference type="Gene3D" id="3.40.50.10090">
    <property type="match status" value="2"/>
</dbReference>
<dbReference type="Pfam" id="PF02602">
    <property type="entry name" value="HEM4"/>
    <property type="match status" value="1"/>
</dbReference>
<proteinExistence type="predicted"/>
<dbReference type="Proteomes" id="UP001055868">
    <property type="component" value="Chromosome"/>
</dbReference>
<dbReference type="PANTHER" id="PTHR40082">
    <property type="entry name" value="BLR5956 PROTEIN"/>
    <property type="match status" value="1"/>
</dbReference>
<dbReference type="SUPFAM" id="SSF69618">
    <property type="entry name" value="HemD-like"/>
    <property type="match status" value="1"/>
</dbReference>
<dbReference type="CDD" id="cd06578">
    <property type="entry name" value="HemD"/>
    <property type="match status" value="1"/>
</dbReference>
<gene>
    <name evidence="3" type="ORF">M4486_10730</name>
</gene>
<feature type="compositionally biased region" description="Low complexity" evidence="1">
    <location>
        <begin position="269"/>
        <end position="290"/>
    </location>
</feature>
<keyword evidence="4" id="KW-1185">Reference proteome</keyword>
<feature type="domain" description="Tetrapyrrole biosynthesis uroporphyrinogen III synthase" evidence="2">
    <location>
        <begin position="17"/>
        <end position="251"/>
    </location>
</feature>
<organism evidence="3 4">
    <name type="scientific">Brachybacterium kimchii</name>
    <dbReference type="NCBI Taxonomy" id="2942909"/>
    <lineage>
        <taxon>Bacteria</taxon>
        <taxon>Bacillati</taxon>
        <taxon>Actinomycetota</taxon>
        <taxon>Actinomycetes</taxon>
        <taxon>Micrococcales</taxon>
        <taxon>Dermabacteraceae</taxon>
        <taxon>Brachybacterium</taxon>
    </lineage>
</organism>
<feature type="region of interest" description="Disordered" evidence="1">
    <location>
        <begin position="120"/>
        <end position="146"/>
    </location>
</feature>
<name>A0ABY4N0P3_9MICO</name>
<feature type="region of interest" description="Disordered" evidence="1">
    <location>
        <begin position="248"/>
        <end position="290"/>
    </location>
</feature>
<sequence>MSRDRVLLPRPEGRGDDLTDLLEIAGYDVVRAPFVRIEPAPAADLAPALDRLAGGAYDLLVITSPATVRSLVAVGLRVPAGTEIVAVGGATARALHEAGLEVDLVAEGSGAALVEAVRRHRDAGGSSAPGPGSGPAPDPGAPAPRVLLPASSAAAPTVREGLEGAGMRVEQIDAYHPQHAPLPAQVERDLPGGGFDAIVLTSSMIARRAAQIGVHPRTAVVVIGRPTQEAAVDAGLRVDARAEHPDAPSLARAVHLALAPETTTPPPTSLDSPTGSTSRTSPTRPAAPKE</sequence>
<accession>A0ABY4N0P3</accession>
<dbReference type="InterPro" id="IPR003754">
    <property type="entry name" value="4pyrrol_synth_uPrphyn_synth"/>
</dbReference>
<dbReference type="InterPro" id="IPR039793">
    <property type="entry name" value="UROS/Hem4"/>
</dbReference>
<dbReference type="PANTHER" id="PTHR40082:SF1">
    <property type="entry name" value="BLR5956 PROTEIN"/>
    <property type="match status" value="1"/>
</dbReference>
<evidence type="ECO:0000313" key="3">
    <source>
        <dbReference type="EMBL" id="UQN28128.1"/>
    </source>
</evidence>
<protein>
    <submittedName>
        <fullName evidence="3">Uroporphyrinogen-III synthase</fullName>
    </submittedName>
</protein>
<dbReference type="EMBL" id="CP097218">
    <property type="protein sequence ID" value="UQN28128.1"/>
    <property type="molecule type" value="Genomic_DNA"/>
</dbReference>